<dbReference type="EMBL" id="MU825397">
    <property type="protein sequence ID" value="KAJ7394183.1"/>
    <property type="molecule type" value="Genomic_DNA"/>
</dbReference>
<organism evidence="3 4">
    <name type="scientific">Desmophyllum pertusum</name>
    <dbReference type="NCBI Taxonomy" id="174260"/>
    <lineage>
        <taxon>Eukaryota</taxon>
        <taxon>Metazoa</taxon>
        <taxon>Cnidaria</taxon>
        <taxon>Anthozoa</taxon>
        <taxon>Hexacorallia</taxon>
        <taxon>Scleractinia</taxon>
        <taxon>Caryophylliina</taxon>
        <taxon>Caryophylliidae</taxon>
        <taxon>Desmophyllum</taxon>
    </lineage>
</organism>
<keyword evidence="2" id="KW-0812">Transmembrane</keyword>
<feature type="region of interest" description="Disordered" evidence="1">
    <location>
        <begin position="81"/>
        <end position="102"/>
    </location>
</feature>
<feature type="transmembrane region" description="Helical" evidence="2">
    <location>
        <begin position="6"/>
        <end position="28"/>
    </location>
</feature>
<keyword evidence="2" id="KW-1133">Transmembrane helix</keyword>
<comment type="caution">
    <text evidence="3">The sequence shown here is derived from an EMBL/GenBank/DDBJ whole genome shotgun (WGS) entry which is preliminary data.</text>
</comment>
<dbReference type="Proteomes" id="UP001163046">
    <property type="component" value="Unassembled WGS sequence"/>
</dbReference>
<protein>
    <submittedName>
        <fullName evidence="3">Uncharacterized protein</fullName>
    </submittedName>
</protein>
<keyword evidence="4" id="KW-1185">Reference proteome</keyword>
<accession>A0A9X0DCY9</accession>
<evidence type="ECO:0000256" key="1">
    <source>
        <dbReference type="SAM" id="MobiDB-lite"/>
    </source>
</evidence>
<name>A0A9X0DCY9_9CNID</name>
<evidence type="ECO:0000313" key="3">
    <source>
        <dbReference type="EMBL" id="KAJ7394183.1"/>
    </source>
</evidence>
<proteinExistence type="predicted"/>
<gene>
    <name evidence="3" type="ORF">OS493_003864</name>
</gene>
<reference evidence="3" key="1">
    <citation type="submission" date="2023-01" db="EMBL/GenBank/DDBJ databases">
        <title>Genome assembly of the deep-sea coral Lophelia pertusa.</title>
        <authorList>
            <person name="Herrera S."/>
            <person name="Cordes E."/>
        </authorList>
    </citation>
    <scope>NUCLEOTIDE SEQUENCE</scope>
    <source>
        <strain evidence="3">USNM1676648</strain>
        <tissue evidence="3">Polyp</tissue>
    </source>
</reference>
<dbReference type="AlphaFoldDB" id="A0A9X0DCY9"/>
<sequence>MLPEFAQFILGLLLLILMVVGFLLYYCLCGNRHQPGTSVNYVDDPSYYSHTVCGGAYHSYISAPYLSIAPPGHRVLFPQTKPADFPKKEDQCTSKSKPCRVN</sequence>
<evidence type="ECO:0000313" key="4">
    <source>
        <dbReference type="Proteomes" id="UP001163046"/>
    </source>
</evidence>
<evidence type="ECO:0000256" key="2">
    <source>
        <dbReference type="SAM" id="Phobius"/>
    </source>
</evidence>
<keyword evidence="2" id="KW-0472">Membrane</keyword>